<organism evidence="10">
    <name type="scientific">marine sediment metagenome</name>
    <dbReference type="NCBI Taxonomy" id="412755"/>
    <lineage>
        <taxon>unclassified sequences</taxon>
        <taxon>metagenomes</taxon>
        <taxon>ecological metagenomes</taxon>
    </lineage>
</organism>
<comment type="similarity">
    <text evidence="3">Belongs to the mannose-6-phosphate isomerase type 1 family.</text>
</comment>
<dbReference type="InterPro" id="IPR018050">
    <property type="entry name" value="Pmannose_isomerase-type1_CS"/>
</dbReference>
<keyword evidence="7" id="KW-0413">Isomerase</keyword>
<comment type="catalytic activity">
    <reaction evidence="1">
        <text>D-mannose 6-phosphate = D-fructose 6-phosphate</text>
        <dbReference type="Rhea" id="RHEA:12356"/>
        <dbReference type="ChEBI" id="CHEBI:58735"/>
        <dbReference type="ChEBI" id="CHEBI:61527"/>
        <dbReference type="EC" id="5.3.1.8"/>
    </reaction>
</comment>
<proteinExistence type="inferred from homology"/>
<dbReference type="EC" id="5.3.1.8" evidence="4"/>
<evidence type="ECO:0000256" key="6">
    <source>
        <dbReference type="ARBA" id="ARBA00022833"/>
    </source>
</evidence>
<name>A0A0F9GWS9_9ZZZZ</name>
<reference evidence="10" key="1">
    <citation type="journal article" date="2015" name="Nature">
        <title>Complex archaea that bridge the gap between prokaryotes and eukaryotes.</title>
        <authorList>
            <person name="Spang A."/>
            <person name="Saw J.H."/>
            <person name="Jorgensen S.L."/>
            <person name="Zaremba-Niedzwiedzka K."/>
            <person name="Martijn J."/>
            <person name="Lind A.E."/>
            <person name="van Eijk R."/>
            <person name="Schleper C."/>
            <person name="Guy L."/>
            <person name="Ettema T.J."/>
        </authorList>
    </citation>
    <scope>NUCLEOTIDE SEQUENCE</scope>
</reference>
<dbReference type="Pfam" id="PF21621">
    <property type="entry name" value="MPI_cupin_dom"/>
    <property type="match status" value="1"/>
</dbReference>
<gene>
    <name evidence="10" type="ORF">LCGC14_2133180</name>
</gene>
<evidence type="ECO:0000256" key="1">
    <source>
        <dbReference type="ARBA" id="ARBA00000757"/>
    </source>
</evidence>
<dbReference type="InterPro" id="IPR014710">
    <property type="entry name" value="RmlC-like_jellyroll"/>
</dbReference>
<keyword evidence="6" id="KW-0862">Zinc</keyword>
<sequence>MKTIGLLKNTVREYEWGSHTAIPELLGQPASGRPQAELWMGTHPGAPSMVRYQGGWIPLSRLIEKYPQEMLGQSVKKKYQNKLPYLFKVLAAVKPLSLQAHPSIKQAKEGFEKENRLGTPIGAPNRNYKDNNHKPECICALTSFWALNGFRKIYDIIYLLTKICPKGLKEELRELKKYSNPFGLKKFFHALMTMNKKRKDRMIVEALGNAKAYSKENHIFKWIINLHLEYPYDMGILSPAFLNLICLKPGQAMFLSEGFLHTYLEGVGIELMANSDNVLRGGLTLKHIDVQELLNVLHFEEIEVTILKSKKINNCERVFLTPAEEFVLSIIEIKKGINFSSPEKRSIEIIFCTAGSATIYDVDGDKEVDLFKGTSVVIPSVMNKYMINGNATLFKAAVPM</sequence>
<evidence type="ECO:0000256" key="7">
    <source>
        <dbReference type="ARBA" id="ARBA00023235"/>
    </source>
</evidence>
<accession>A0A0F9GWS9</accession>
<dbReference type="InterPro" id="IPR016305">
    <property type="entry name" value="Mannose-6-P_Isomerase"/>
</dbReference>
<dbReference type="InterPro" id="IPR001250">
    <property type="entry name" value="Man6P_Isoase-1"/>
</dbReference>
<dbReference type="GO" id="GO:0005829">
    <property type="term" value="C:cytosol"/>
    <property type="evidence" value="ECO:0007669"/>
    <property type="project" value="TreeGrafter"/>
</dbReference>
<dbReference type="CDD" id="cd07011">
    <property type="entry name" value="cupin_PMI_type_I_N"/>
    <property type="match status" value="1"/>
</dbReference>
<comment type="caution">
    <text evidence="10">The sequence shown here is derived from an EMBL/GenBank/DDBJ whole genome shotgun (WGS) entry which is preliminary data.</text>
</comment>
<evidence type="ECO:0000259" key="9">
    <source>
        <dbReference type="Pfam" id="PF21621"/>
    </source>
</evidence>
<dbReference type="PANTHER" id="PTHR10309">
    <property type="entry name" value="MANNOSE-6-PHOSPHATE ISOMERASE"/>
    <property type="match status" value="1"/>
</dbReference>
<comment type="cofactor">
    <cofactor evidence="2">
        <name>Zn(2+)</name>
        <dbReference type="ChEBI" id="CHEBI:29105"/>
    </cofactor>
</comment>
<dbReference type="AlphaFoldDB" id="A0A0F9GWS9"/>
<dbReference type="GO" id="GO:0005975">
    <property type="term" value="P:carbohydrate metabolic process"/>
    <property type="evidence" value="ECO:0007669"/>
    <property type="project" value="InterPro"/>
</dbReference>
<protein>
    <recommendedName>
        <fullName evidence="4">mannose-6-phosphate isomerase</fullName>
        <ecNumber evidence="4">5.3.1.8</ecNumber>
    </recommendedName>
</protein>
<dbReference type="NCBIfam" id="TIGR00218">
    <property type="entry name" value="manA"/>
    <property type="match status" value="1"/>
</dbReference>
<dbReference type="SUPFAM" id="SSF51182">
    <property type="entry name" value="RmlC-like cupins"/>
    <property type="match status" value="1"/>
</dbReference>
<dbReference type="GO" id="GO:0004476">
    <property type="term" value="F:mannose-6-phosphate isomerase activity"/>
    <property type="evidence" value="ECO:0007669"/>
    <property type="project" value="UniProtKB-EC"/>
</dbReference>
<evidence type="ECO:0000259" key="8">
    <source>
        <dbReference type="Pfam" id="PF20511"/>
    </source>
</evidence>
<dbReference type="Gene3D" id="2.60.120.10">
    <property type="entry name" value="Jelly Rolls"/>
    <property type="match status" value="2"/>
</dbReference>
<evidence type="ECO:0000256" key="3">
    <source>
        <dbReference type="ARBA" id="ARBA00010772"/>
    </source>
</evidence>
<dbReference type="PRINTS" id="PR00714">
    <property type="entry name" value="MAN6PISMRASE"/>
</dbReference>
<keyword evidence="5" id="KW-0479">Metal-binding</keyword>
<dbReference type="InterPro" id="IPR011051">
    <property type="entry name" value="RmlC_Cupin_sf"/>
</dbReference>
<evidence type="ECO:0000256" key="5">
    <source>
        <dbReference type="ARBA" id="ARBA00022723"/>
    </source>
</evidence>
<dbReference type="GO" id="GO:0008270">
    <property type="term" value="F:zinc ion binding"/>
    <property type="evidence" value="ECO:0007669"/>
    <property type="project" value="InterPro"/>
</dbReference>
<dbReference type="PROSITE" id="PS00965">
    <property type="entry name" value="PMI_I_1"/>
    <property type="match status" value="1"/>
</dbReference>
<feature type="domain" description="Phosphomannose isomerase type I catalytic" evidence="8">
    <location>
        <begin position="7"/>
        <end position="152"/>
    </location>
</feature>
<dbReference type="PANTHER" id="PTHR10309:SF0">
    <property type="entry name" value="MANNOSE-6-PHOSPHATE ISOMERASE"/>
    <property type="match status" value="1"/>
</dbReference>
<dbReference type="GO" id="GO:0009298">
    <property type="term" value="P:GDP-mannose biosynthetic process"/>
    <property type="evidence" value="ECO:0007669"/>
    <property type="project" value="InterPro"/>
</dbReference>
<evidence type="ECO:0000313" key="10">
    <source>
        <dbReference type="EMBL" id="KKL67617.1"/>
    </source>
</evidence>
<evidence type="ECO:0000256" key="2">
    <source>
        <dbReference type="ARBA" id="ARBA00001947"/>
    </source>
</evidence>
<dbReference type="PIRSF" id="PIRSF001480">
    <property type="entry name" value="Mannose-6-phosphate_isomerase"/>
    <property type="match status" value="1"/>
</dbReference>
<dbReference type="InterPro" id="IPR049071">
    <property type="entry name" value="MPI_cupin_dom"/>
</dbReference>
<dbReference type="EMBL" id="LAZR01026803">
    <property type="protein sequence ID" value="KKL67617.1"/>
    <property type="molecule type" value="Genomic_DNA"/>
</dbReference>
<feature type="domain" description="Mannose-6-phosphate isomerase cupin" evidence="9">
    <location>
        <begin position="318"/>
        <end position="394"/>
    </location>
</feature>
<dbReference type="InterPro" id="IPR046457">
    <property type="entry name" value="PMI_typeI_cat"/>
</dbReference>
<dbReference type="Gene3D" id="1.10.441.10">
    <property type="entry name" value="Phosphomannose Isomerase, domain 2"/>
    <property type="match status" value="1"/>
</dbReference>
<evidence type="ECO:0000256" key="4">
    <source>
        <dbReference type="ARBA" id="ARBA00011956"/>
    </source>
</evidence>
<dbReference type="Pfam" id="PF20511">
    <property type="entry name" value="PMI_typeI_cat"/>
    <property type="match status" value="1"/>
</dbReference>